<reference evidence="2 3" key="1">
    <citation type="submission" date="2020-11" db="EMBL/GenBank/DDBJ databases">
        <title>Hymenobacter sp.</title>
        <authorList>
            <person name="Kim M.K."/>
        </authorList>
    </citation>
    <scope>NUCLEOTIDE SEQUENCE [LARGE SCALE GENOMIC DNA]</scope>
    <source>
        <strain evidence="2 3">BT594</strain>
    </source>
</reference>
<evidence type="ECO:0000259" key="1">
    <source>
        <dbReference type="SMART" id="SM00507"/>
    </source>
</evidence>
<protein>
    <submittedName>
        <fullName evidence="2">HNH endonuclease</fullName>
    </submittedName>
</protein>
<organism evidence="2 3">
    <name type="scientific">Hymenobacter guriensis</name>
    <dbReference type="NCBI Taxonomy" id="2793065"/>
    <lineage>
        <taxon>Bacteria</taxon>
        <taxon>Pseudomonadati</taxon>
        <taxon>Bacteroidota</taxon>
        <taxon>Cytophagia</taxon>
        <taxon>Cytophagales</taxon>
        <taxon>Hymenobacteraceae</taxon>
        <taxon>Hymenobacter</taxon>
    </lineage>
</organism>
<dbReference type="Gene3D" id="1.10.30.50">
    <property type="match status" value="1"/>
</dbReference>
<proteinExistence type="predicted"/>
<accession>A0ABS0KVP6</accession>
<feature type="domain" description="HNH nuclease" evidence="1">
    <location>
        <begin position="128"/>
        <end position="187"/>
    </location>
</feature>
<evidence type="ECO:0000313" key="3">
    <source>
        <dbReference type="Proteomes" id="UP000601099"/>
    </source>
</evidence>
<keyword evidence="2" id="KW-0378">Hydrolase</keyword>
<dbReference type="InterPro" id="IPR003615">
    <property type="entry name" value="HNH_nuc"/>
</dbReference>
<evidence type="ECO:0000313" key="2">
    <source>
        <dbReference type="EMBL" id="MBG8551906.1"/>
    </source>
</evidence>
<dbReference type="Proteomes" id="UP000601099">
    <property type="component" value="Unassembled WGS sequence"/>
</dbReference>
<dbReference type="GO" id="GO:0004519">
    <property type="term" value="F:endonuclease activity"/>
    <property type="evidence" value="ECO:0007669"/>
    <property type="project" value="UniProtKB-KW"/>
</dbReference>
<sequence>MTWLEYILLALKNLGGSASYADIYAELEKIRPQPFTTEWKATVRRTIEMHSSHSANYALSRPDLFRSVAGLGKGIWALNNFQEAIPTASDIEDPNAQEINTQEPKAPYTSPKPNYSTQIVTRIIRDGALSNELKKLYKYRCQICEHSIILNNAKAYAEGHHIKPLGKPHHGPDIVDNMLIVCPNHHSELDFGARRIRLQDLKLIKHTIMPQFIDYHNRVIYPLK</sequence>
<dbReference type="CDD" id="cd00085">
    <property type="entry name" value="HNHc"/>
    <property type="match status" value="1"/>
</dbReference>
<name>A0ABS0KVP6_9BACT</name>
<keyword evidence="2" id="KW-0540">Nuclease</keyword>
<comment type="caution">
    <text evidence="2">The sequence shown here is derived from an EMBL/GenBank/DDBJ whole genome shotgun (WGS) entry which is preliminary data.</text>
</comment>
<keyword evidence="3" id="KW-1185">Reference proteome</keyword>
<keyword evidence="2" id="KW-0255">Endonuclease</keyword>
<dbReference type="EMBL" id="JADWYK010000001">
    <property type="protein sequence ID" value="MBG8551906.1"/>
    <property type="molecule type" value="Genomic_DNA"/>
</dbReference>
<dbReference type="RefSeq" id="WP_196952970.1">
    <property type="nucleotide sequence ID" value="NZ_JADWYK010000001.1"/>
</dbReference>
<gene>
    <name evidence="2" type="ORF">I5L79_00010</name>
</gene>
<dbReference type="SMART" id="SM00507">
    <property type="entry name" value="HNHc"/>
    <property type="match status" value="1"/>
</dbReference>